<feature type="signal peptide" evidence="4">
    <location>
        <begin position="1"/>
        <end position="16"/>
    </location>
</feature>
<evidence type="ECO:0000259" key="5">
    <source>
        <dbReference type="PROSITE" id="PS50923"/>
    </source>
</evidence>
<dbReference type="GO" id="GO:0007155">
    <property type="term" value="P:cell adhesion"/>
    <property type="evidence" value="ECO:0007669"/>
    <property type="project" value="InterPro"/>
</dbReference>
<dbReference type="InterPro" id="IPR035976">
    <property type="entry name" value="Sushi/SCR/CCP_sf"/>
</dbReference>
<evidence type="ECO:0000256" key="3">
    <source>
        <dbReference type="PROSITE-ProRule" id="PRU00302"/>
    </source>
</evidence>
<reference evidence="6" key="3">
    <citation type="submission" date="2025-09" db="UniProtKB">
        <authorList>
            <consortium name="Ensembl"/>
        </authorList>
    </citation>
    <scope>IDENTIFICATION</scope>
</reference>
<protein>
    <recommendedName>
        <fullName evidence="5">Sushi domain-containing protein</fullName>
    </recommendedName>
</protein>
<dbReference type="PRINTS" id="PR00343">
    <property type="entry name" value="SELECTIN"/>
</dbReference>
<dbReference type="OMA" id="ARICKRC"/>
<keyword evidence="7" id="KW-1185">Reference proteome</keyword>
<dbReference type="GeneTree" id="ENSGT00390000009826"/>
<evidence type="ECO:0000313" key="6">
    <source>
        <dbReference type="Ensembl" id="ENSCSAVP00000020028.1"/>
    </source>
</evidence>
<comment type="caution">
    <text evidence="3">Lacks conserved residue(s) required for the propagation of feature annotation.</text>
</comment>
<evidence type="ECO:0000256" key="1">
    <source>
        <dbReference type="ARBA" id="ARBA00022837"/>
    </source>
</evidence>
<dbReference type="SUPFAM" id="SSF57535">
    <property type="entry name" value="Complement control module/SCR domain"/>
    <property type="match status" value="1"/>
</dbReference>
<feature type="chain" id="PRO_5003578917" description="Sushi domain-containing protein" evidence="4">
    <location>
        <begin position="17"/>
        <end position="176"/>
    </location>
</feature>
<dbReference type="Proteomes" id="UP000007875">
    <property type="component" value="Unassembled WGS sequence"/>
</dbReference>
<keyword evidence="2 3" id="KW-1015">Disulfide bond</keyword>
<accession>H2ZR12</accession>
<dbReference type="InParanoid" id="H2ZR12"/>
<dbReference type="Ensembl" id="ENSCSAVT00000020242.1">
    <property type="protein sequence ID" value="ENSCSAVP00000020028.1"/>
    <property type="gene ID" value="ENSCSAVG00000011756.1"/>
</dbReference>
<dbReference type="InterPro" id="IPR002396">
    <property type="entry name" value="Selectin_superfamily"/>
</dbReference>
<dbReference type="CDD" id="cd00033">
    <property type="entry name" value="CCP"/>
    <property type="match status" value="1"/>
</dbReference>
<feature type="disulfide bond" evidence="3">
    <location>
        <begin position="43"/>
        <end position="70"/>
    </location>
</feature>
<reference evidence="6" key="2">
    <citation type="submission" date="2025-08" db="UniProtKB">
        <authorList>
            <consortium name="Ensembl"/>
        </authorList>
    </citation>
    <scope>IDENTIFICATION</scope>
</reference>
<organism evidence="6 7">
    <name type="scientific">Ciona savignyi</name>
    <name type="common">Pacific transparent sea squirt</name>
    <dbReference type="NCBI Taxonomy" id="51511"/>
    <lineage>
        <taxon>Eukaryota</taxon>
        <taxon>Metazoa</taxon>
        <taxon>Chordata</taxon>
        <taxon>Tunicata</taxon>
        <taxon>Ascidiacea</taxon>
        <taxon>Phlebobranchia</taxon>
        <taxon>Cionidae</taxon>
        <taxon>Ciona</taxon>
    </lineage>
</organism>
<dbReference type="PROSITE" id="PS50923">
    <property type="entry name" value="SUSHI"/>
    <property type="match status" value="1"/>
</dbReference>
<evidence type="ECO:0000256" key="4">
    <source>
        <dbReference type="SAM" id="SignalP"/>
    </source>
</evidence>
<dbReference type="Gene3D" id="2.10.70.10">
    <property type="entry name" value="Complement Module, domain 1"/>
    <property type="match status" value="1"/>
</dbReference>
<dbReference type="InterPro" id="IPR000436">
    <property type="entry name" value="Sushi_SCR_CCP_dom"/>
</dbReference>
<reference evidence="7" key="1">
    <citation type="submission" date="2003-08" db="EMBL/GenBank/DDBJ databases">
        <authorList>
            <person name="Birren B."/>
            <person name="Nusbaum C."/>
            <person name="Abebe A."/>
            <person name="Abouelleil A."/>
            <person name="Adekoya E."/>
            <person name="Ait-zahra M."/>
            <person name="Allen N."/>
            <person name="Allen T."/>
            <person name="An P."/>
            <person name="Anderson M."/>
            <person name="Anderson S."/>
            <person name="Arachchi H."/>
            <person name="Armbruster J."/>
            <person name="Bachantsang P."/>
            <person name="Baldwin J."/>
            <person name="Barry A."/>
            <person name="Bayul T."/>
            <person name="Blitshsteyn B."/>
            <person name="Bloom T."/>
            <person name="Blye J."/>
            <person name="Boguslavskiy L."/>
            <person name="Borowsky M."/>
            <person name="Boukhgalter B."/>
            <person name="Brunache A."/>
            <person name="Butler J."/>
            <person name="Calixte N."/>
            <person name="Calvo S."/>
            <person name="Camarata J."/>
            <person name="Campo K."/>
            <person name="Chang J."/>
            <person name="Cheshatsang Y."/>
            <person name="Citroen M."/>
            <person name="Collymore A."/>
            <person name="Considine T."/>
            <person name="Cook A."/>
            <person name="Cooke P."/>
            <person name="Corum B."/>
            <person name="Cuomo C."/>
            <person name="David R."/>
            <person name="Dawoe T."/>
            <person name="Degray S."/>
            <person name="Dodge S."/>
            <person name="Dooley K."/>
            <person name="Dorje P."/>
            <person name="Dorjee K."/>
            <person name="Dorris L."/>
            <person name="Duffey N."/>
            <person name="Dupes A."/>
            <person name="Elkins T."/>
            <person name="Engels R."/>
            <person name="Erickson J."/>
            <person name="Farina A."/>
            <person name="Faro S."/>
            <person name="Ferreira P."/>
            <person name="Fischer H."/>
            <person name="Fitzgerald M."/>
            <person name="Foley K."/>
            <person name="Gage D."/>
            <person name="Galagan J."/>
            <person name="Gearin G."/>
            <person name="Gnerre S."/>
            <person name="Gnirke A."/>
            <person name="Goyette A."/>
            <person name="Graham J."/>
            <person name="Grandbois E."/>
            <person name="Gyaltsen K."/>
            <person name="Hafez N."/>
            <person name="Hagopian D."/>
            <person name="Hagos B."/>
            <person name="Hall J."/>
            <person name="Hatcher B."/>
            <person name="Heller A."/>
            <person name="Higgins H."/>
            <person name="Honan T."/>
            <person name="Horn A."/>
            <person name="Houde N."/>
            <person name="Hughes L."/>
            <person name="Hulme W."/>
            <person name="Husby E."/>
            <person name="Iliev I."/>
            <person name="Jaffe D."/>
            <person name="Jones C."/>
            <person name="Kamal M."/>
            <person name="Kamat A."/>
            <person name="Kamvysselis M."/>
            <person name="Karlsson E."/>
            <person name="Kells C."/>
            <person name="Kieu A."/>
            <person name="Kisner P."/>
            <person name="Kodira C."/>
            <person name="Kulbokas E."/>
            <person name="Labutti K."/>
            <person name="Lama D."/>
            <person name="Landers T."/>
            <person name="Leger J."/>
            <person name="Levine S."/>
            <person name="Lewis D."/>
            <person name="Lewis T."/>
            <person name="Lindblad-toh K."/>
            <person name="Liu X."/>
            <person name="Lokyitsang T."/>
            <person name="Lokyitsang Y."/>
            <person name="Lucien O."/>
            <person name="Lui A."/>
            <person name="Ma L.J."/>
            <person name="Mabbitt R."/>
            <person name="Macdonald J."/>
            <person name="Maclean C."/>
            <person name="Major J."/>
            <person name="Manning J."/>
            <person name="Marabella R."/>
            <person name="Maru K."/>
            <person name="Matthews C."/>
            <person name="Mauceli E."/>
            <person name="Mccarthy M."/>
            <person name="Mcdonough S."/>
            <person name="Mcghee T."/>
            <person name="Meldrim J."/>
            <person name="Meneus L."/>
            <person name="Mesirov J."/>
            <person name="Mihalev A."/>
            <person name="Mihova T."/>
            <person name="Mikkelsen T."/>
            <person name="Mlenga V."/>
            <person name="Moru K."/>
            <person name="Mozes J."/>
            <person name="Mulrain L."/>
            <person name="Munson G."/>
            <person name="Naylor J."/>
            <person name="Newes C."/>
            <person name="Nguyen C."/>
            <person name="Nguyen N."/>
            <person name="Nguyen T."/>
            <person name="Nicol R."/>
            <person name="Nielsen C."/>
            <person name="Nizzari M."/>
            <person name="Norbu C."/>
            <person name="Norbu N."/>
            <person name="O'donnell P."/>
            <person name="Okoawo O."/>
            <person name="O'leary S."/>
            <person name="Omotosho B."/>
            <person name="O'neill K."/>
            <person name="Osman S."/>
            <person name="Parker S."/>
            <person name="Perrin D."/>
            <person name="Phunkhang P."/>
            <person name="Piqani B."/>
            <person name="Purcell S."/>
            <person name="Rachupka T."/>
            <person name="Ramasamy U."/>
            <person name="Rameau R."/>
            <person name="Ray V."/>
            <person name="Raymond C."/>
            <person name="Retta R."/>
            <person name="Richardson S."/>
            <person name="Rise C."/>
            <person name="Rodriguez J."/>
            <person name="Rogers J."/>
            <person name="Rogov P."/>
            <person name="Rutman M."/>
            <person name="Schupbach R."/>
            <person name="Seaman C."/>
            <person name="Settipalli S."/>
            <person name="Sharpe T."/>
            <person name="Sheridan J."/>
            <person name="Sherpa N."/>
            <person name="Shi J."/>
            <person name="Smirnov S."/>
            <person name="Smith C."/>
            <person name="Sougnez C."/>
            <person name="Spencer B."/>
            <person name="Stalker J."/>
            <person name="Stange-thomann N."/>
            <person name="Stavropoulos S."/>
            <person name="Stetson K."/>
            <person name="Stone C."/>
            <person name="Stone S."/>
            <person name="Stubbs M."/>
            <person name="Talamas J."/>
            <person name="Tchuinga P."/>
            <person name="Tenzing P."/>
            <person name="Tesfaye S."/>
            <person name="Theodore J."/>
            <person name="Thoulutsang Y."/>
            <person name="Topham K."/>
            <person name="Towey S."/>
            <person name="Tsamla T."/>
            <person name="Tsomo N."/>
            <person name="Vallee D."/>
            <person name="Vassiliev H."/>
            <person name="Venkataraman V."/>
            <person name="Vinson J."/>
            <person name="Vo A."/>
            <person name="Wade C."/>
            <person name="Wang S."/>
            <person name="Wangchuk T."/>
            <person name="Wangdi T."/>
            <person name="Whittaker C."/>
            <person name="Wilkinson J."/>
            <person name="Wu Y."/>
            <person name="Wyman D."/>
            <person name="Yadav S."/>
            <person name="Yang S."/>
            <person name="Yang X."/>
            <person name="Yeager S."/>
            <person name="Yee E."/>
            <person name="Young G."/>
            <person name="Zainoun J."/>
            <person name="Zembeck L."/>
            <person name="Zimmer A."/>
            <person name="Zody M."/>
            <person name="Lander E."/>
        </authorList>
    </citation>
    <scope>NUCLEOTIDE SEQUENCE [LARGE SCALE GENOMIC DNA]</scope>
</reference>
<proteinExistence type="predicted"/>
<keyword evidence="4" id="KW-0732">Signal</keyword>
<feature type="domain" description="Sushi" evidence="5">
    <location>
        <begin position="15"/>
        <end position="72"/>
    </location>
</feature>
<keyword evidence="3" id="KW-0768">Sushi</keyword>
<keyword evidence="1" id="KW-0106">Calcium</keyword>
<dbReference type="AlphaFoldDB" id="H2ZR12"/>
<evidence type="ECO:0000256" key="2">
    <source>
        <dbReference type="ARBA" id="ARBA00023157"/>
    </source>
</evidence>
<dbReference type="GO" id="GO:0016020">
    <property type="term" value="C:membrane"/>
    <property type="evidence" value="ECO:0007669"/>
    <property type="project" value="InterPro"/>
</dbReference>
<evidence type="ECO:0000313" key="7">
    <source>
        <dbReference type="Proteomes" id="UP000007875"/>
    </source>
</evidence>
<name>H2ZR12_CIOSA</name>
<sequence length="176" mass="20065">MMLSIILACMVAVVSGCEPLVAPKYGSMDCIEGIDVTRCNFTCEDGTDMFGAKLLTCLPSGKWDNIYPYCEPDYSICGPYQKGAPKCPPITEEDRLNFERFLNLLTERLKNEMDQITMEMISLISHVHNKSEICIESLCNFPCIAYPEYVARECRTCRQKRLIRCPKLSTYFNILD</sequence>
<dbReference type="SMART" id="SM00032">
    <property type="entry name" value="CCP"/>
    <property type="match status" value="1"/>
</dbReference>